<dbReference type="HOGENOM" id="CLU_132180_0_0_1"/>
<dbReference type="OMA" id="FWRVLHA"/>
<evidence type="ECO:0000313" key="1">
    <source>
        <dbReference type="EMBL" id="KFA64824.1"/>
    </source>
</evidence>
<dbReference type="Proteomes" id="UP000028524">
    <property type="component" value="Unassembled WGS sequence"/>
</dbReference>
<evidence type="ECO:0000313" key="2">
    <source>
        <dbReference type="Proteomes" id="UP000028524"/>
    </source>
</evidence>
<protein>
    <submittedName>
        <fullName evidence="1">Uncharacterized protein</fullName>
    </submittedName>
</protein>
<dbReference type="EMBL" id="KL660654">
    <property type="protein sequence ID" value="KFA64824.1"/>
    <property type="molecule type" value="Genomic_DNA"/>
</dbReference>
<accession>A0A084QLI9</accession>
<proteinExistence type="predicted"/>
<dbReference type="InParanoid" id="A0A084QLI9"/>
<name>A0A084QLI9_STAC4</name>
<dbReference type="OrthoDB" id="5131008at2759"/>
<reference evidence="1 2" key="1">
    <citation type="journal article" date="2014" name="BMC Genomics">
        <title>Comparative genome sequencing reveals chemotype-specific gene clusters in the toxigenic black mold Stachybotrys.</title>
        <authorList>
            <person name="Semeiks J."/>
            <person name="Borek D."/>
            <person name="Otwinowski Z."/>
            <person name="Grishin N.V."/>
        </authorList>
    </citation>
    <scope>NUCLEOTIDE SEQUENCE [LARGE SCALE GENOMIC DNA]</scope>
    <source>
        <strain evidence="1 2">IBT 40285</strain>
    </source>
</reference>
<gene>
    <name evidence="1" type="ORF">S40285_01377</name>
</gene>
<sequence length="143" mass="16174">MEELSYRGLADLELIRSGWKIAMACSKDRLVSVHGWSDSEVEKATNDGRLMLETISVFVHCCIKSGQYRLPAEFWRILYADYGIVLFPSAFTEEVNIKGVNTTKTFTQVYAGHIAMYGGYRGPVYPPPCPFQILQEPPPAYEK</sequence>
<keyword evidence="2" id="KW-1185">Reference proteome</keyword>
<organism evidence="1 2">
    <name type="scientific">Stachybotrys chlorohalonatus (strain IBT 40285)</name>
    <dbReference type="NCBI Taxonomy" id="1283841"/>
    <lineage>
        <taxon>Eukaryota</taxon>
        <taxon>Fungi</taxon>
        <taxon>Dikarya</taxon>
        <taxon>Ascomycota</taxon>
        <taxon>Pezizomycotina</taxon>
        <taxon>Sordariomycetes</taxon>
        <taxon>Hypocreomycetidae</taxon>
        <taxon>Hypocreales</taxon>
        <taxon>Stachybotryaceae</taxon>
        <taxon>Stachybotrys</taxon>
    </lineage>
</organism>
<dbReference type="AlphaFoldDB" id="A0A084QLI9"/>